<evidence type="ECO:0000313" key="2">
    <source>
        <dbReference type="EMBL" id="RNA42682.1"/>
    </source>
</evidence>
<dbReference type="EMBL" id="REGN01000328">
    <property type="protein sequence ID" value="RNA42682.1"/>
    <property type="molecule type" value="Genomic_DNA"/>
</dbReference>
<accession>A0A3M7T3S5</accession>
<keyword evidence="3" id="KW-1185">Reference proteome</keyword>
<sequence>MTGPPIEFAVPMQYLPFFQKIKKNKNFFDTEIYCLEFQSKLSAQESETNNLTEMVGLVSFGRNTTRSAKKLSKQNCANQHDHAMKDQLNYSKH</sequence>
<protein>
    <submittedName>
        <fullName evidence="2">Uncharacterized protein</fullName>
    </submittedName>
</protein>
<dbReference type="AlphaFoldDB" id="A0A3M7T3S5"/>
<proteinExistence type="predicted"/>
<gene>
    <name evidence="2" type="ORF">BpHYR1_053305</name>
</gene>
<name>A0A3M7T3S5_BRAPC</name>
<dbReference type="Proteomes" id="UP000276133">
    <property type="component" value="Unassembled WGS sequence"/>
</dbReference>
<evidence type="ECO:0000313" key="3">
    <source>
        <dbReference type="Proteomes" id="UP000276133"/>
    </source>
</evidence>
<reference evidence="2 3" key="1">
    <citation type="journal article" date="2018" name="Sci. Rep.">
        <title>Genomic signatures of local adaptation to the degree of environmental predictability in rotifers.</title>
        <authorList>
            <person name="Franch-Gras L."/>
            <person name="Hahn C."/>
            <person name="Garcia-Roger E.M."/>
            <person name="Carmona M.J."/>
            <person name="Serra M."/>
            <person name="Gomez A."/>
        </authorList>
    </citation>
    <scope>NUCLEOTIDE SEQUENCE [LARGE SCALE GENOMIC DNA]</scope>
    <source>
        <strain evidence="2">HYR1</strain>
    </source>
</reference>
<feature type="region of interest" description="Disordered" evidence="1">
    <location>
        <begin position="69"/>
        <end position="93"/>
    </location>
</feature>
<organism evidence="2 3">
    <name type="scientific">Brachionus plicatilis</name>
    <name type="common">Marine rotifer</name>
    <name type="synonym">Brachionus muelleri</name>
    <dbReference type="NCBI Taxonomy" id="10195"/>
    <lineage>
        <taxon>Eukaryota</taxon>
        <taxon>Metazoa</taxon>
        <taxon>Spiralia</taxon>
        <taxon>Gnathifera</taxon>
        <taxon>Rotifera</taxon>
        <taxon>Eurotatoria</taxon>
        <taxon>Monogononta</taxon>
        <taxon>Pseudotrocha</taxon>
        <taxon>Ploima</taxon>
        <taxon>Brachionidae</taxon>
        <taxon>Brachionus</taxon>
    </lineage>
</organism>
<comment type="caution">
    <text evidence="2">The sequence shown here is derived from an EMBL/GenBank/DDBJ whole genome shotgun (WGS) entry which is preliminary data.</text>
</comment>
<evidence type="ECO:0000256" key="1">
    <source>
        <dbReference type="SAM" id="MobiDB-lite"/>
    </source>
</evidence>